<feature type="transmembrane region" description="Helical" evidence="2">
    <location>
        <begin position="59"/>
        <end position="76"/>
    </location>
</feature>
<feature type="transmembrane region" description="Helical" evidence="2">
    <location>
        <begin position="88"/>
        <end position="110"/>
    </location>
</feature>
<dbReference type="PANTHER" id="PTHR34980">
    <property type="entry name" value="INNER MEMBRANE PROTEIN-RELATED-RELATED"/>
    <property type="match status" value="1"/>
</dbReference>
<protein>
    <submittedName>
        <fullName evidence="3">DUF805 domain-containing protein</fullName>
    </submittedName>
</protein>
<dbReference type="RefSeq" id="WP_213559886.1">
    <property type="nucleotide sequence ID" value="NZ_JBHZDI010000072.1"/>
</dbReference>
<dbReference type="PANTHER" id="PTHR34980:SF2">
    <property type="entry name" value="INNER MEMBRANE PROTEIN YHAH-RELATED"/>
    <property type="match status" value="1"/>
</dbReference>
<dbReference type="InterPro" id="IPR008523">
    <property type="entry name" value="DUF805"/>
</dbReference>
<keyword evidence="2" id="KW-0812">Transmembrane</keyword>
<sequence>MGFGASIKSVLSNYATFSGRARRSEFWWFTLFHLLIFIGMPVLNVALTASDSTGTSPLGVVHGLLELALILPSLAVQVRRLHDAEFSGWWLLIAFIPFVGALTLFVFSVMDGTHGPNKYGSDPKDREPQNFGPLAYS</sequence>
<feature type="transmembrane region" description="Helical" evidence="2">
    <location>
        <begin position="26"/>
        <end position="47"/>
    </location>
</feature>
<dbReference type="Proteomes" id="UP000683310">
    <property type="component" value="Chromosome"/>
</dbReference>
<proteinExistence type="predicted"/>
<dbReference type="EMBL" id="CP074371">
    <property type="protein sequence ID" value="QVI23818.1"/>
    <property type="molecule type" value="Genomic_DNA"/>
</dbReference>
<evidence type="ECO:0000313" key="3">
    <source>
        <dbReference type="EMBL" id="QVI23818.1"/>
    </source>
</evidence>
<keyword evidence="2" id="KW-0472">Membrane</keyword>
<feature type="region of interest" description="Disordered" evidence="1">
    <location>
        <begin position="117"/>
        <end position="137"/>
    </location>
</feature>
<gene>
    <name evidence="3" type="ORF">KHQ06_13975</name>
</gene>
<reference evidence="3 4" key="1">
    <citation type="submission" date="2021-04" db="EMBL/GenBank/DDBJ databases">
        <title>Nocardia tengchongensis.</title>
        <authorList>
            <person name="Zhuang k."/>
            <person name="Ran Y."/>
            <person name="Li W."/>
        </authorList>
    </citation>
    <scope>NUCLEOTIDE SEQUENCE [LARGE SCALE GENOMIC DNA]</scope>
    <source>
        <strain evidence="3 4">CFH S0057</strain>
    </source>
</reference>
<keyword evidence="2" id="KW-1133">Transmembrane helix</keyword>
<name>A0ABX8CVA8_9NOCA</name>
<accession>A0ABX8CVA8</accession>
<evidence type="ECO:0000256" key="2">
    <source>
        <dbReference type="SAM" id="Phobius"/>
    </source>
</evidence>
<keyword evidence="4" id="KW-1185">Reference proteome</keyword>
<evidence type="ECO:0000313" key="4">
    <source>
        <dbReference type="Proteomes" id="UP000683310"/>
    </source>
</evidence>
<dbReference type="Pfam" id="PF05656">
    <property type="entry name" value="DUF805"/>
    <property type="match status" value="1"/>
</dbReference>
<organism evidence="3 4">
    <name type="scientific">Nocardia tengchongensis</name>
    <dbReference type="NCBI Taxonomy" id="2055889"/>
    <lineage>
        <taxon>Bacteria</taxon>
        <taxon>Bacillati</taxon>
        <taxon>Actinomycetota</taxon>
        <taxon>Actinomycetes</taxon>
        <taxon>Mycobacteriales</taxon>
        <taxon>Nocardiaceae</taxon>
        <taxon>Nocardia</taxon>
    </lineage>
</organism>
<evidence type="ECO:0000256" key="1">
    <source>
        <dbReference type="SAM" id="MobiDB-lite"/>
    </source>
</evidence>